<feature type="compositionally biased region" description="Polar residues" evidence="1">
    <location>
        <begin position="437"/>
        <end position="446"/>
    </location>
</feature>
<feature type="compositionally biased region" description="Basic and acidic residues" evidence="1">
    <location>
        <begin position="118"/>
        <end position="127"/>
    </location>
</feature>
<feature type="region of interest" description="Disordered" evidence="1">
    <location>
        <begin position="1"/>
        <end position="50"/>
    </location>
</feature>
<proteinExistence type="predicted"/>
<feature type="compositionally biased region" description="Low complexity" evidence="1">
    <location>
        <begin position="331"/>
        <end position="345"/>
    </location>
</feature>
<feature type="region of interest" description="Disordered" evidence="1">
    <location>
        <begin position="419"/>
        <end position="468"/>
    </location>
</feature>
<organism evidence="2 3">
    <name type="scientific">Delitschia confertaspora ATCC 74209</name>
    <dbReference type="NCBI Taxonomy" id="1513339"/>
    <lineage>
        <taxon>Eukaryota</taxon>
        <taxon>Fungi</taxon>
        <taxon>Dikarya</taxon>
        <taxon>Ascomycota</taxon>
        <taxon>Pezizomycotina</taxon>
        <taxon>Dothideomycetes</taxon>
        <taxon>Pleosporomycetidae</taxon>
        <taxon>Pleosporales</taxon>
        <taxon>Delitschiaceae</taxon>
        <taxon>Delitschia</taxon>
    </lineage>
</organism>
<feature type="compositionally biased region" description="Polar residues" evidence="1">
    <location>
        <begin position="196"/>
        <end position="213"/>
    </location>
</feature>
<feature type="compositionally biased region" description="Polar residues" evidence="1">
    <location>
        <begin position="455"/>
        <end position="467"/>
    </location>
</feature>
<feature type="compositionally biased region" description="Low complexity" evidence="1">
    <location>
        <begin position="214"/>
        <end position="225"/>
    </location>
</feature>
<feature type="compositionally biased region" description="Polar residues" evidence="1">
    <location>
        <begin position="256"/>
        <end position="277"/>
    </location>
</feature>
<evidence type="ECO:0000256" key="1">
    <source>
        <dbReference type="SAM" id="MobiDB-lite"/>
    </source>
</evidence>
<gene>
    <name evidence="2" type="ORF">GQ43DRAFT_477494</name>
</gene>
<evidence type="ECO:0000313" key="3">
    <source>
        <dbReference type="Proteomes" id="UP000799536"/>
    </source>
</evidence>
<keyword evidence="3" id="KW-1185">Reference proteome</keyword>
<dbReference type="OrthoDB" id="5430532at2759"/>
<name>A0A9P4JUA8_9PLEO</name>
<accession>A0A9P4JUA8</accession>
<feature type="compositionally biased region" description="Basic and acidic residues" evidence="1">
    <location>
        <begin position="300"/>
        <end position="319"/>
    </location>
</feature>
<sequence>MIKRKFSFGLAPVKVPSKSEPRSKITPDPSPAQPRHQRQQSGDSVYISHVNTPWMSRQQLDYKTERELKAACALILQEFNPSGHVFEEASRPKPDLERPTQQSKGGSNRYYRAVAVAERPRSSHEPTKQSVNPNHDMKDVFYEAPVQVSLSRRRNEQELVSADKELDLNRNNPKPPVVEPHARSTTLRTETDSDDATSLKTPLTSSTEAHCNNASTAPTSAAYTSCRSSKRESHQFENATVFADSAARVQRELGSGRQQPAQSGPNVASGSQAPSRSRSIRAEIKEYIFPGSTTLSHAPSSEHMRDPRPTLDLKRKDSTTSHGWRSWGLQRKSSSRGSSRPTTSKGRIESRERELEDAGEVNLNRELPPLPSLDQWRSQCEKNEESRKSAQGQAQAQAQGAHIATVMRGQDQDQADFAATIKQQHRRSGSEPFVFPQPSNSLSQADQHQHHKPPRTTSTKRTQSRETPSMDFDQLLSVMDAPANLPNQLELCINNPYSHSHSHGRNHSMGTELRSPKGKISIEQSRMGAPNFSRKISAEVVRSTRNAERMKYSYPNAVNIEGKSSEKRKEKGGKSGLKRMFSNWTMKKERKGANWMDQLEQSGVQKGILVQDEAAAAPVVRY</sequence>
<dbReference type="EMBL" id="ML993859">
    <property type="protein sequence ID" value="KAF2205245.1"/>
    <property type="molecule type" value="Genomic_DNA"/>
</dbReference>
<feature type="compositionally biased region" description="Polar residues" evidence="1">
    <location>
        <begin position="39"/>
        <end position="50"/>
    </location>
</feature>
<dbReference type="AlphaFoldDB" id="A0A9P4JUA8"/>
<dbReference type="Proteomes" id="UP000799536">
    <property type="component" value="Unassembled WGS sequence"/>
</dbReference>
<feature type="compositionally biased region" description="Basic and acidic residues" evidence="1">
    <location>
        <begin position="85"/>
        <end position="98"/>
    </location>
</feature>
<feature type="compositionally biased region" description="Basic and acidic residues" evidence="1">
    <location>
        <begin position="379"/>
        <end position="388"/>
    </location>
</feature>
<feature type="compositionally biased region" description="Low complexity" evidence="1">
    <location>
        <begin position="390"/>
        <end position="401"/>
    </location>
</feature>
<feature type="region of interest" description="Disordered" evidence="1">
    <location>
        <begin position="85"/>
        <end position="402"/>
    </location>
</feature>
<reference evidence="2" key="1">
    <citation type="journal article" date="2020" name="Stud. Mycol.">
        <title>101 Dothideomycetes genomes: a test case for predicting lifestyles and emergence of pathogens.</title>
        <authorList>
            <person name="Haridas S."/>
            <person name="Albert R."/>
            <person name="Binder M."/>
            <person name="Bloem J."/>
            <person name="Labutti K."/>
            <person name="Salamov A."/>
            <person name="Andreopoulos B."/>
            <person name="Baker S."/>
            <person name="Barry K."/>
            <person name="Bills G."/>
            <person name="Bluhm B."/>
            <person name="Cannon C."/>
            <person name="Castanera R."/>
            <person name="Culley D."/>
            <person name="Daum C."/>
            <person name="Ezra D."/>
            <person name="Gonzalez J."/>
            <person name="Henrissat B."/>
            <person name="Kuo A."/>
            <person name="Liang C."/>
            <person name="Lipzen A."/>
            <person name="Lutzoni F."/>
            <person name="Magnuson J."/>
            <person name="Mondo S."/>
            <person name="Nolan M."/>
            <person name="Ohm R."/>
            <person name="Pangilinan J."/>
            <person name="Park H.-J."/>
            <person name="Ramirez L."/>
            <person name="Alfaro M."/>
            <person name="Sun H."/>
            <person name="Tritt A."/>
            <person name="Yoshinaga Y."/>
            <person name="Zwiers L.-H."/>
            <person name="Turgeon B."/>
            <person name="Goodwin S."/>
            <person name="Spatafora J."/>
            <person name="Crous P."/>
            <person name="Grigoriev I."/>
        </authorList>
    </citation>
    <scope>NUCLEOTIDE SEQUENCE</scope>
    <source>
        <strain evidence="2">ATCC 74209</strain>
    </source>
</reference>
<feature type="compositionally biased region" description="Basic and acidic residues" evidence="1">
    <location>
        <begin position="346"/>
        <end position="356"/>
    </location>
</feature>
<comment type="caution">
    <text evidence="2">The sequence shown here is derived from an EMBL/GenBank/DDBJ whole genome shotgun (WGS) entry which is preliminary data.</text>
</comment>
<evidence type="ECO:0000313" key="2">
    <source>
        <dbReference type="EMBL" id="KAF2205245.1"/>
    </source>
</evidence>
<feature type="compositionally biased region" description="Basic and acidic residues" evidence="1">
    <location>
        <begin position="153"/>
        <end position="168"/>
    </location>
</feature>
<protein>
    <submittedName>
        <fullName evidence="2">Uncharacterized protein</fullName>
    </submittedName>
</protein>